<evidence type="ECO:0000313" key="1">
    <source>
        <dbReference type="EMBL" id="KXU36031.1"/>
    </source>
</evidence>
<organism evidence="1 2">
    <name type="scientific">Cephaloticoccus capnophilus</name>
    <dbReference type="NCBI Taxonomy" id="1548208"/>
    <lineage>
        <taxon>Bacteria</taxon>
        <taxon>Pseudomonadati</taxon>
        <taxon>Verrucomicrobiota</taxon>
        <taxon>Opitutia</taxon>
        <taxon>Opitutales</taxon>
        <taxon>Opitutaceae</taxon>
        <taxon>Cephaloticoccus</taxon>
    </lineage>
</organism>
<dbReference type="AlphaFoldDB" id="A0A139SNJ6"/>
<name>A0A139SNJ6_9BACT</name>
<keyword evidence="2" id="KW-1185">Reference proteome</keyword>
<reference evidence="1 2" key="1">
    <citation type="submission" date="2016-02" db="EMBL/GenBank/DDBJ databases">
        <authorList>
            <person name="Wen L."/>
            <person name="He K."/>
            <person name="Yang H."/>
        </authorList>
    </citation>
    <scope>NUCLEOTIDE SEQUENCE [LARGE SCALE GENOMIC DNA]</scope>
    <source>
        <strain evidence="1 2">CV41</strain>
    </source>
</reference>
<sequence>MPLGKAGYKVDVMFEVPRLPRRATHLSHLIGLRILFTTGDLSLRDALEAHPVKVRLSLHRIEDGKEVRIPLFDSKRVSGFGEYPYRYETFEIPEGIATASGYYADHSGAPEGTPNGSTRVLNLAHASTAVTPGVDRFQVETLEDIPALSGFTSFFVYEKYLKAK</sequence>
<protein>
    <submittedName>
        <fullName evidence="1">Uncharacterized protein</fullName>
    </submittedName>
</protein>
<dbReference type="EMBL" id="LSZP01000032">
    <property type="protein sequence ID" value="KXU36031.1"/>
    <property type="molecule type" value="Genomic_DNA"/>
</dbReference>
<gene>
    <name evidence="1" type="ORF">AXK12_04195</name>
</gene>
<comment type="caution">
    <text evidence="1">The sequence shown here is derived from an EMBL/GenBank/DDBJ whole genome shotgun (WGS) entry which is preliminary data.</text>
</comment>
<evidence type="ECO:0000313" key="2">
    <source>
        <dbReference type="Proteomes" id="UP000071392"/>
    </source>
</evidence>
<dbReference type="Proteomes" id="UP000071392">
    <property type="component" value="Unassembled WGS sequence"/>
</dbReference>
<proteinExistence type="predicted"/>
<accession>A0A139SNJ6</accession>